<evidence type="ECO:0000313" key="1">
    <source>
        <dbReference type="EMBL" id="MDP9959612.1"/>
    </source>
</evidence>
<dbReference type="Proteomes" id="UP001235513">
    <property type="component" value="Unassembled WGS sequence"/>
</dbReference>
<comment type="caution">
    <text evidence="1">The sequence shown here is derived from an EMBL/GenBank/DDBJ whole genome shotgun (WGS) entry which is preliminary data.</text>
</comment>
<proteinExistence type="predicted"/>
<accession>A0ABT9SJK0</accession>
<organism evidence="1 2">
    <name type="scientific">Chryseobacterium lathyri</name>
    <dbReference type="NCBI Taxonomy" id="395933"/>
    <lineage>
        <taxon>Bacteria</taxon>
        <taxon>Pseudomonadati</taxon>
        <taxon>Bacteroidota</taxon>
        <taxon>Flavobacteriia</taxon>
        <taxon>Flavobacteriales</taxon>
        <taxon>Weeksellaceae</taxon>
        <taxon>Chryseobacterium group</taxon>
        <taxon>Chryseobacterium</taxon>
    </lineage>
</organism>
<name>A0ABT9SJK0_9FLAO</name>
<reference evidence="1 2" key="1">
    <citation type="submission" date="2023-07" db="EMBL/GenBank/DDBJ databases">
        <title>Sorghum-associated microbial communities from plants grown in Nebraska, USA.</title>
        <authorList>
            <person name="Schachtman D."/>
        </authorList>
    </citation>
    <scope>NUCLEOTIDE SEQUENCE [LARGE SCALE GENOMIC DNA]</scope>
    <source>
        <strain evidence="1 2">CC351</strain>
    </source>
</reference>
<keyword evidence="2" id="KW-1185">Reference proteome</keyword>
<protein>
    <submittedName>
        <fullName evidence="1">Uncharacterized protein</fullName>
    </submittedName>
</protein>
<dbReference type="RefSeq" id="WP_306842486.1">
    <property type="nucleotide sequence ID" value="NZ_JAUSRL010000002.1"/>
</dbReference>
<dbReference type="EMBL" id="JAUSRL010000002">
    <property type="protein sequence ID" value="MDP9959612.1"/>
    <property type="molecule type" value="Genomic_DNA"/>
</dbReference>
<evidence type="ECO:0000313" key="2">
    <source>
        <dbReference type="Proteomes" id="UP001235513"/>
    </source>
</evidence>
<gene>
    <name evidence="1" type="ORF">J2T04_001491</name>
</gene>
<sequence length="222" mass="25342">MATYESLIKFKGSIGDLVFYSLNGKNVVRKKSGFNKTAFKKNPSYEKVRQNSSEFGHCSKAGKTIRSCIENYIKECDEPLLYQRFAKLMTTIKDLDIVSEKGKRTVQNGLLTEKGLTLLKEFKFGNKENLSTGTFAFEEKEDIILSGGNEFSADEITMVSIQPDLEEYSAEYFEDKLLLNHGGEIRFKKHFYNAGLLLCFLVLRKKKKITHMGFIEIKKPAD</sequence>